<evidence type="ECO:0000256" key="4">
    <source>
        <dbReference type="ARBA" id="ARBA00022692"/>
    </source>
</evidence>
<dbReference type="InterPro" id="IPR039428">
    <property type="entry name" value="NUOK/Mnh_C1-like"/>
</dbReference>
<dbReference type="KEGG" id="scor:J3U87_28615"/>
<accession>A0A8A4THN6</accession>
<keyword evidence="5 7" id="KW-1133">Transmembrane helix</keyword>
<organism evidence="8 9">
    <name type="scientific">Sulfidibacter corallicola</name>
    <dbReference type="NCBI Taxonomy" id="2818388"/>
    <lineage>
        <taxon>Bacteria</taxon>
        <taxon>Pseudomonadati</taxon>
        <taxon>Acidobacteriota</taxon>
        <taxon>Holophagae</taxon>
        <taxon>Acanthopleuribacterales</taxon>
        <taxon>Acanthopleuribacteraceae</taxon>
        <taxon>Sulfidibacter</taxon>
    </lineage>
</organism>
<dbReference type="GO" id="GO:0005886">
    <property type="term" value="C:plasma membrane"/>
    <property type="evidence" value="ECO:0007669"/>
    <property type="project" value="UniProtKB-SubCell"/>
</dbReference>
<gene>
    <name evidence="8" type="ORF">J3U87_28615</name>
</gene>
<dbReference type="Gene3D" id="1.10.287.3510">
    <property type="match status" value="1"/>
</dbReference>
<proteinExistence type="inferred from homology"/>
<feature type="transmembrane region" description="Helical" evidence="7">
    <location>
        <begin position="105"/>
        <end position="125"/>
    </location>
</feature>
<evidence type="ECO:0000256" key="1">
    <source>
        <dbReference type="ARBA" id="ARBA00004651"/>
    </source>
</evidence>
<comment type="subcellular location">
    <subcellularLocation>
        <location evidence="1">Cell membrane</location>
        <topology evidence="1">Multi-pass membrane protein</topology>
    </subcellularLocation>
</comment>
<sequence>MLDLIIAKFNYWVYIVLMMIGLYAMIAKNNYIKKLIGMTIFQTAIMLFYVSIGAKQGATIPIIDHHGDGGDHGEAAEAVGHAVETAAHAAGSLDPDAYVNPLPHVLMLTAIVVGVATLGVAMAVVQKIHDQYGSIEEDEVLKRIKL</sequence>
<dbReference type="Proteomes" id="UP000663929">
    <property type="component" value="Chromosome"/>
</dbReference>
<dbReference type="AlphaFoldDB" id="A0A8A4THN6"/>
<evidence type="ECO:0000313" key="9">
    <source>
        <dbReference type="Proteomes" id="UP000663929"/>
    </source>
</evidence>
<evidence type="ECO:0000256" key="6">
    <source>
        <dbReference type="ARBA" id="ARBA00023136"/>
    </source>
</evidence>
<dbReference type="InterPro" id="IPR050601">
    <property type="entry name" value="CPA3_antiporter_subunitC"/>
</dbReference>
<feature type="transmembrane region" description="Helical" evidence="7">
    <location>
        <begin position="6"/>
        <end position="26"/>
    </location>
</feature>
<reference evidence="8" key="1">
    <citation type="submission" date="2021-03" db="EMBL/GenBank/DDBJ databases">
        <title>Acanthopleuribacteraceae sp. M133.</title>
        <authorList>
            <person name="Wang G."/>
        </authorList>
    </citation>
    <scope>NUCLEOTIDE SEQUENCE</scope>
    <source>
        <strain evidence="8">M133</strain>
    </source>
</reference>
<dbReference type="Pfam" id="PF00420">
    <property type="entry name" value="Oxidored_q2"/>
    <property type="match status" value="1"/>
</dbReference>
<evidence type="ECO:0000256" key="7">
    <source>
        <dbReference type="SAM" id="Phobius"/>
    </source>
</evidence>
<keyword evidence="9" id="KW-1185">Reference proteome</keyword>
<evidence type="ECO:0000256" key="3">
    <source>
        <dbReference type="ARBA" id="ARBA00022475"/>
    </source>
</evidence>
<dbReference type="RefSeq" id="WP_237379200.1">
    <property type="nucleotide sequence ID" value="NZ_CP071793.1"/>
</dbReference>
<evidence type="ECO:0000256" key="2">
    <source>
        <dbReference type="ARBA" id="ARBA00010388"/>
    </source>
</evidence>
<keyword evidence="4 7" id="KW-0812">Transmembrane</keyword>
<dbReference type="EMBL" id="CP071793">
    <property type="protein sequence ID" value="QTD49569.1"/>
    <property type="molecule type" value="Genomic_DNA"/>
</dbReference>
<protein>
    <submittedName>
        <fullName evidence="8">Cation:proton antiporter subunit C</fullName>
    </submittedName>
</protein>
<dbReference type="PANTHER" id="PTHR34583">
    <property type="entry name" value="ANTIPORTER SUBUNIT MNHC2-RELATED"/>
    <property type="match status" value="1"/>
</dbReference>
<name>A0A8A4THN6_SULCO</name>
<dbReference type="PANTHER" id="PTHR34583:SF2">
    <property type="entry name" value="ANTIPORTER SUBUNIT MNHC2-RELATED"/>
    <property type="match status" value="1"/>
</dbReference>
<feature type="transmembrane region" description="Helical" evidence="7">
    <location>
        <begin position="35"/>
        <end position="52"/>
    </location>
</feature>
<comment type="similarity">
    <text evidence="2">Belongs to the CPA3 antiporters (TC 2.A.63) subunit C family.</text>
</comment>
<keyword evidence="3" id="KW-1003">Cell membrane</keyword>
<keyword evidence="6 7" id="KW-0472">Membrane</keyword>
<evidence type="ECO:0000313" key="8">
    <source>
        <dbReference type="EMBL" id="QTD49569.1"/>
    </source>
</evidence>
<evidence type="ECO:0000256" key="5">
    <source>
        <dbReference type="ARBA" id="ARBA00022989"/>
    </source>
</evidence>